<gene>
    <name evidence="2" type="ORF">KSW34_03740</name>
</gene>
<accession>A0AAW4NE27</accession>
<reference evidence="2" key="1">
    <citation type="submission" date="2021-06" db="EMBL/GenBank/DDBJ databases">
        <title>Collection of gut derived symbiotic bacterial strains cultured from healthy donors.</title>
        <authorList>
            <person name="Lin H."/>
            <person name="Littmann E."/>
            <person name="Pamer E.G."/>
        </authorList>
    </citation>
    <scope>NUCLEOTIDE SEQUENCE</scope>
    <source>
        <strain evidence="2">MSK.19.9</strain>
    </source>
</reference>
<feature type="compositionally biased region" description="Low complexity" evidence="1">
    <location>
        <begin position="61"/>
        <end position="70"/>
    </location>
</feature>
<protein>
    <submittedName>
        <fullName evidence="2">Uncharacterized protein</fullName>
    </submittedName>
</protein>
<feature type="compositionally biased region" description="Basic and acidic residues" evidence="1">
    <location>
        <begin position="96"/>
        <end position="122"/>
    </location>
</feature>
<feature type="region of interest" description="Disordered" evidence="1">
    <location>
        <begin position="36"/>
        <end position="72"/>
    </location>
</feature>
<feature type="region of interest" description="Disordered" evidence="1">
    <location>
        <begin position="96"/>
        <end position="133"/>
    </location>
</feature>
<dbReference type="Proteomes" id="UP001195937">
    <property type="component" value="Unassembled WGS sequence"/>
</dbReference>
<sequence length="153" mass="16929">MNDVLTLGHTGRYRIDWIRRDDGTVRYRVTGFRLDGDPEEPPRVDACPTPAGGIRLRARRGPTPGGTVTPDGLRRAAAWMTDVAGELDRMRTLLELDLDRRTGRSRPDPAKDAREASKRGPDGENTAEPATDIEAICTLRITLEDLENALPNL</sequence>
<dbReference type="RefSeq" id="WP_217301449.1">
    <property type="nucleotide sequence ID" value="NZ_JAHOFX010000003.1"/>
</dbReference>
<evidence type="ECO:0000256" key="1">
    <source>
        <dbReference type="SAM" id="MobiDB-lite"/>
    </source>
</evidence>
<organism evidence="2 3">
    <name type="scientific">Bifidobacterium longum</name>
    <dbReference type="NCBI Taxonomy" id="216816"/>
    <lineage>
        <taxon>Bacteria</taxon>
        <taxon>Bacillati</taxon>
        <taxon>Actinomycetota</taxon>
        <taxon>Actinomycetes</taxon>
        <taxon>Bifidobacteriales</taxon>
        <taxon>Bifidobacteriaceae</taxon>
        <taxon>Bifidobacterium</taxon>
    </lineage>
</organism>
<evidence type="ECO:0000313" key="2">
    <source>
        <dbReference type="EMBL" id="MBV3438152.1"/>
    </source>
</evidence>
<comment type="caution">
    <text evidence="2">The sequence shown here is derived from an EMBL/GenBank/DDBJ whole genome shotgun (WGS) entry which is preliminary data.</text>
</comment>
<proteinExistence type="predicted"/>
<name>A0AAW4NE27_BIFLN</name>
<dbReference type="EMBL" id="JAHOFX010000003">
    <property type="protein sequence ID" value="MBV3438152.1"/>
    <property type="molecule type" value="Genomic_DNA"/>
</dbReference>
<evidence type="ECO:0000313" key="3">
    <source>
        <dbReference type="Proteomes" id="UP001195937"/>
    </source>
</evidence>
<dbReference type="AlphaFoldDB" id="A0AAW4NE27"/>